<comment type="caution">
    <text evidence="1">The sequence shown here is derived from an EMBL/GenBank/DDBJ whole genome shotgun (WGS) entry which is preliminary data.</text>
</comment>
<dbReference type="EMBL" id="PQXF01000014">
    <property type="protein sequence ID" value="PXF60609.1"/>
    <property type="molecule type" value="Genomic_DNA"/>
</dbReference>
<gene>
    <name evidence="1" type="ORF">C4B59_08810</name>
</gene>
<organism evidence="1 2">
    <name type="scientific">Candidatus Methanogaster sp</name>
    <dbReference type="NCBI Taxonomy" id="3386292"/>
    <lineage>
        <taxon>Archaea</taxon>
        <taxon>Methanobacteriati</taxon>
        <taxon>Methanobacteriota</taxon>
        <taxon>Stenosarchaea group</taxon>
        <taxon>Methanomicrobia</taxon>
        <taxon>Methanosarcinales</taxon>
        <taxon>ANME-2 cluster</taxon>
        <taxon>Candidatus Methanogasteraceae</taxon>
        <taxon>Candidatus Methanogaster</taxon>
    </lineage>
</organism>
<evidence type="ECO:0000313" key="1">
    <source>
        <dbReference type="EMBL" id="PXF60609.1"/>
    </source>
</evidence>
<accession>A0AC61L2J5</accession>
<proteinExistence type="predicted"/>
<name>A0AC61L2J5_9EURY</name>
<dbReference type="Proteomes" id="UP000248329">
    <property type="component" value="Unassembled WGS sequence"/>
</dbReference>
<sequence length="75" mass="7552">MSLLIDQAGPKQQSVDGQRDVIAGIIGGVSGGVVAGIGSFVGFPPVHLALIAATVALVVCGLADITWLSARDKPR</sequence>
<reference evidence="1" key="1">
    <citation type="submission" date="2018-01" db="EMBL/GenBank/DDBJ databases">
        <authorList>
            <person name="Krukenberg V."/>
        </authorList>
    </citation>
    <scope>NUCLEOTIDE SEQUENCE</scope>
    <source>
        <strain evidence="1">E20ANME2</strain>
    </source>
</reference>
<evidence type="ECO:0000313" key="2">
    <source>
        <dbReference type="Proteomes" id="UP000248329"/>
    </source>
</evidence>
<protein>
    <submittedName>
        <fullName evidence="1">Uncharacterized protein</fullName>
    </submittedName>
</protein>